<dbReference type="Gene3D" id="3.30.420.10">
    <property type="entry name" value="Ribonuclease H-like superfamily/Ribonuclease H"/>
    <property type="match status" value="1"/>
</dbReference>
<dbReference type="InterPro" id="IPR012337">
    <property type="entry name" value="RNaseH-like_sf"/>
</dbReference>
<dbReference type="GO" id="GO:0003887">
    <property type="term" value="F:DNA-directed DNA polymerase activity"/>
    <property type="evidence" value="ECO:0007669"/>
    <property type="project" value="TreeGrafter"/>
</dbReference>
<feature type="compositionally biased region" description="Basic and acidic residues" evidence="1">
    <location>
        <begin position="172"/>
        <end position="183"/>
    </location>
</feature>
<dbReference type="GO" id="GO:0006272">
    <property type="term" value="P:leading strand elongation"/>
    <property type="evidence" value="ECO:0007669"/>
    <property type="project" value="TreeGrafter"/>
</dbReference>
<dbReference type="GO" id="GO:0003682">
    <property type="term" value="F:chromatin binding"/>
    <property type="evidence" value="ECO:0007669"/>
    <property type="project" value="TreeGrafter"/>
</dbReference>
<dbReference type="EMBL" id="JPKZ01000787">
    <property type="protein sequence ID" value="KHN85435.1"/>
    <property type="molecule type" value="Genomic_DNA"/>
</dbReference>
<dbReference type="GO" id="GO:0003697">
    <property type="term" value="F:single-stranded DNA binding"/>
    <property type="evidence" value="ECO:0007669"/>
    <property type="project" value="TreeGrafter"/>
</dbReference>
<feature type="region of interest" description="Disordered" evidence="1">
    <location>
        <begin position="255"/>
        <end position="305"/>
    </location>
</feature>
<dbReference type="GO" id="GO:1902975">
    <property type="term" value="P:mitotic DNA replication initiation"/>
    <property type="evidence" value="ECO:0007669"/>
    <property type="project" value="TreeGrafter"/>
</dbReference>
<dbReference type="PANTHER" id="PTHR45861:SF1">
    <property type="entry name" value="DNA POLYMERASE ALPHA CATALYTIC SUBUNIT"/>
    <property type="match status" value="1"/>
</dbReference>
<evidence type="ECO:0000259" key="3">
    <source>
        <dbReference type="Pfam" id="PF12254"/>
    </source>
</evidence>
<dbReference type="InterPro" id="IPR006133">
    <property type="entry name" value="DNA-dir_DNA_pol_B_exonuc"/>
</dbReference>
<dbReference type="Pfam" id="PF12254">
    <property type="entry name" value="DNA_pol_alpha_N"/>
    <property type="match status" value="1"/>
</dbReference>
<dbReference type="GO" id="GO:0005658">
    <property type="term" value="C:alpha DNA polymerase:primase complex"/>
    <property type="evidence" value="ECO:0007669"/>
    <property type="project" value="TreeGrafter"/>
</dbReference>
<evidence type="ECO:0000313" key="5">
    <source>
        <dbReference type="Proteomes" id="UP000031036"/>
    </source>
</evidence>
<feature type="region of interest" description="Disordered" evidence="1">
    <location>
        <begin position="172"/>
        <end position="203"/>
    </location>
</feature>
<feature type="domain" description="DNA polymerase alpha catalytic subunit N-terminal" evidence="3">
    <location>
        <begin position="42"/>
        <end position="105"/>
    </location>
</feature>
<accession>A0A0B2VWU4</accession>
<dbReference type="STRING" id="6265.A0A0B2VWU4"/>
<reference evidence="4 5" key="1">
    <citation type="submission" date="2014-11" db="EMBL/GenBank/DDBJ databases">
        <title>Genetic blueprint of the zoonotic pathogen Toxocara canis.</title>
        <authorList>
            <person name="Zhu X.-Q."/>
            <person name="Korhonen P.K."/>
            <person name="Cai H."/>
            <person name="Young N.D."/>
            <person name="Nejsum P."/>
            <person name="von Samson-Himmelstjerna G."/>
            <person name="Boag P.R."/>
            <person name="Tan P."/>
            <person name="Li Q."/>
            <person name="Min J."/>
            <person name="Yang Y."/>
            <person name="Wang X."/>
            <person name="Fang X."/>
            <person name="Hall R.S."/>
            <person name="Hofmann A."/>
            <person name="Sternberg P.W."/>
            <person name="Jex A.R."/>
            <person name="Gasser R.B."/>
        </authorList>
    </citation>
    <scope>NUCLEOTIDE SEQUENCE [LARGE SCALE GENOMIC DNA]</scope>
    <source>
        <strain evidence="4">PN_DK_2014</strain>
    </source>
</reference>
<dbReference type="CDD" id="cd05776">
    <property type="entry name" value="DNA_polB_alpha_exo"/>
    <property type="match status" value="1"/>
</dbReference>
<dbReference type="PANTHER" id="PTHR45861">
    <property type="entry name" value="DNA POLYMERASE ALPHA CATALYTIC SUBUNIT"/>
    <property type="match status" value="1"/>
</dbReference>
<evidence type="ECO:0000259" key="2">
    <source>
        <dbReference type="Pfam" id="PF03104"/>
    </source>
</evidence>
<dbReference type="Proteomes" id="UP000031036">
    <property type="component" value="Unassembled WGS sequence"/>
</dbReference>
<dbReference type="AlphaFoldDB" id="A0A0B2VWU4"/>
<proteinExistence type="predicted"/>
<dbReference type="GO" id="GO:0003688">
    <property type="term" value="F:DNA replication origin binding"/>
    <property type="evidence" value="ECO:0007669"/>
    <property type="project" value="TreeGrafter"/>
</dbReference>
<dbReference type="SUPFAM" id="SSF53098">
    <property type="entry name" value="Ribonuclease H-like"/>
    <property type="match status" value="1"/>
</dbReference>
<dbReference type="NCBIfam" id="TIGR00592">
    <property type="entry name" value="pol2"/>
    <property type="match status" value="1"/>
</dbReference>
<feature type="compositionally biased region" description="Polar residues" evidence="1">
    <location>
        <begin position="255"/>
        <end position="268"/>
    </location>
</feature>
<feature type="compositionally biased region" description="Acidic residues" evidence="1">
    <location>
        <begin position="340"/>
        <end position="354"/>
    </location>
</feature>
<gene>
    <name evidence="4" type="primary">pola1</name>
    <name evidence="4" type="ORF">Tcan_03128</name>
</gene>
<dbReference type="OMA" id="WIESAEM"/>
<feature type="compositionally biased region" description="Acidic residues" evidence="1">
    <location>
        <begin position="293"/>
        <end position="303"/>
    </location>
</feature>
<sequence>MSSSDEELLVRNPFTAPSSGGERRSSRRVHVSRHKETQSKALEEVRRARASGLCHRIDVDSLIKPVYEEVDEDEYINIVRERQSDDFVVDDDGSGYVDHGVDIFDDDHEMEAESTMKYKREKKEKPIKGKIDDFLSVVVPKKRKDENAVSIENDPDVIAMLNECDFDNPLREIDNGEEHRPRPLDSYTRNPFKRTRSPSPIPLTLRPVKAKLARIGKSYLQSSEEINLQAKNSDSEKSLTTVSVCKPEEVITIPTGSRTTTVDSSKSSRAVAKGEGRVSEQQRPNDFNKNDDLLEETNNDDGIPEVNMSAQTEQCTGDVSMADIKQQLQVGSPTERTFSWDDDSMTPAVDDSEDNEVKDGITKVATTGESFICVSKDGGNSVVRFYWLDAFEDPVKFPGTVYLFGRVINNGITESCCIIVKNIWRQVFFLARETRFVNGVDTGEKVDFLQMNNEVQSLLKQMGVTTVKCRPAKKRFAFNDGIVPKNAEVLEVQYSSGFPKLSTEMKGATFSHVFNTTATAMERLLLEADMRGPSWIEVSDYVVSSPQQTYAKHEFIVDMERMKSINVVECVDPIPSVTLMAFKITTMVNEKKEGEVVMISYIIDAQCNLNKPTMAKNRLERYCLLTKSSNRALPFDLPQRLNEANINSRVFEASNERHLLSQFLCRLQDIDPDILLGHDMPTQLSSLVNRLEKLKIAQWSRTSRLKRSVAIKQLGRSKAAHWELTAGRLVVDSRLSAMELVKSRSYDLGELSSSLLGITAPTRTLQTAESFS</sequence>
<feature type="region of interest" description="Disordered" evidence="1">
    <location>
        <begin position="331"/>
        <end position="356"/>
    </location>
</feature>
<protein>
    <submittedName>
        <fullName evidence="4">DNA polymerase alpha catalytic subunit</fullName>
    </submittedName>
</protein>
<dbReference type="Gene3D" id="3.30.70.2820">
    <property type="match status" value="1"/>
</dbReference>
<evidence type="ECO:0000256" key="1">
    <source>
        <dbReference type="SAM" id="MobiDB-lite"/>
    </source>
</evidence>
<dbReference type="OrthoDB" id="6755010at2759"/>
<comment type="caution">
    <text evidence="4">The sequence shown here is derived from an EMBL/GenBank/DDBJ whole genome shotgun (WGS) entry which is preliminary data.</text>
</comment>
<dbReference type="Pfam" id="PF03104">
    <property type="entry name" value="DNA_pol_B_exo1"/>
    <property type="match status" value="1"/>
</dbReference>
<dbReference type="Gene3D" id="2.40.50.730">
    <property type="match status" value="1"/>
</dbReference>
<name>A0A0B2VWU4_TOXCA</name>
<dbReference type="GO" id="GO:0006273">
    <property type="term" value="P:lagging strand elongation"/>
    <property type="evidence" value="ECO:0007669"/>
    <property type="project" value="TreeGrafter"/>
</dbReference>
<keyword evidence="5" id="KW-1185">Reference proteome</keyword>
<dbReference type="InterPro" id="IPR024647">
    <property type="entry name" value="DNA_pol_a_cat_su_N"/>
</dbReference>
<organism evidence="4 5">
    <name type="scientific">Toxocara canis</name>
    <name type="common">Canine roundworm</name>
    <dbReference type="NCBI Taxonomy" id="6265"/>
    <lineage>
        <taxon>Eukaryota</taxon>
        <taxon>Metazoa</taxon>
        <taxon>Ecdysozoa</taxon>
        <taxon>Nematoda</taxon>
        <taxon>Chromadorea</taxon>
        <taxon>Rhabditida</taxon>
        <taxon>Spirurina</taxon>
        <taxon>Ascaridomorpha</taxon>
        <taxon>Ascaridoidea</taxon>
        <taxon>Toxocaridae</taxon>
        <taxon>Toxocara</taxon>
    </lineage>
</organism>
<feature type="domain" description="DNA-directed DNA polymerase family B exonuclease" evidence="2">
    <location>
        <begin position="512"/>
        <end position="750"/>
    </location>
</feature>
<evidence type="ECO:0000313" key="4">
    <source>
        <dbReference type="EMBL" id="KHN85435.1"/>
    </source>
</evidence>
<feature type="region of interest" description="Disordered" evidence="1">
    <location>
        <begin position="1"/>
        <end position="40"/>
    </location>
</feature>
<dbReference type="InterPro" id="IPR036397">
    <property type="entry name" value="RNaseH_sf"/>
</dbReference>